<dbReference type="RefSeq" id="WP_341599179.1">
    <property type="nucleotide sequence ID" value="NZ_JBAKAZ010000395.1"/>
</dbReference>
<dbReference type="EMBL" id="JBAKAZ010000395">
    <property type="protein sequence ID" value="MEL0631054.1"/>
    <property type="molecule type" value="Genomic_DNA"/>
</dbReference>
<sequence>MKLSNLEHLAKNISPRLANKLIHEQQELIILAIINVSV</sequence>
<comment type="caution">
    <text evidence="1">The sequence shown here is derived from an EMBL/GenBank/DDBJ whole genome shotgun (WGS) entry which is preliminary data.</text>
</comment>
<gene>
    <name evidence="1" type="ORF">V6256_15920</name>
</gene>
<dbReference type="Proteomes" id="UP001369082">
    <property type="component" value="Unassembled WGS sequence"/>
</dbReference>
<proteinExistence type="predicted"/>
<name>A0ABU9GUQ8_9GAMM</name>
<evidence type="ECO:0000313" key="1">
    <source>
        <dbReference type="EMBL" id="MEL0631054.1"/>
    </source>
</evidence>
<accession>A0ABU9GUQ8</accession>
<dbReference type="Pfam" id="PF11201">
    <property type="entry name" value="DUF2982"/>
    <property type="match status" value="1"/>
</dbReference>
<keyword evidence="2" id="KW-1185">Reference proteome</keyword>
<protein>
    <submittedName>
        <fullName evidence="1">DUF2982 domain-containing protein</fullName>
    </submittedName>
</protein>
<dbReference type="InterPro" id="IPR021367">
    <property type="entry name" value="DUF2982"/>
</dbReference>
<evidence type="ECO:0000313" key="2">
    <source>
        <dbReference type="Proteomes" id="UP001369082"/>
    </source>
</evidence>
<organism evidence="1 2">
    <name type="scientific">Psychromonas aquatilis</name>
    <dbReference type="NCBI Taxonomy" id="2005072"/>
    <lineage>
        <taxon>Bacteria</taxon>
        <taxon>Pseudomonadati</taxon>
        <taxon>Pseudomonadota</taxon>
        <taxon>Gammaproteobacteria</taxon>
        <taxon>Alteromonadales</taxon>
        <taxon>Psychromonadaceae</taxon>
        <taxon>Psychromonas</taxon>
    </lineage>
</organism>
<reference evidence="1 2" key="1">
    <citation type="submission" date="2024-02" db="EMBL/GenBank/DDBJ databases">
        <title>Bacteria isolated from the canopy kelp, Nereocystis luetkeana.</title>
        <authorList>
            <person name="Pfister C.A."/>
            <person name="Younker I.T."/>
            <person name="Light S.H."/>
        </authorList>
    </citation>
    <scope>NUCLEOTIDE SEQUENCE [LARGE SCALE GENOMIC DNA]</scope>
    <source>
        <strain evidence="1 2">TI.1.05</strain>
    </source>
</reference>